<dbReference type="PANTHER" id="PTHR21600">
    <property type="entry name" value="MITOCHONDRIAL RNA PSEUDOURIDINE SYNTHASE"/>
    <property type="match status" value="1"/>
</dbReference>
<gene>
    <name evidence="5" type="primary">rluD_2</name>
    <name evidence="5" type="ORF">WFA24289_01104</name>
</gene>
<keyword evidence="6" id="KW-1185">Reference proteome</keyword>
<dbReference type="InterPro" id="IPR006145">
    <property type="entry name" value="PsdUridine_synth_RsuA/RluA"/>
</dbReference>
<evidence type="ECO:0000259" key="4">
    <source>
        <dbReference type="Pfam" id="PF00849"/>
    </source>
</evidence>
<name>A0ABM8Z7I9_9LACO</name>
<evidence type="ECO:0000256" key="3">
    <source>
        <dbReference type="RuleBase" id="RU362028"/>
    </source>
</evidence>
<feature type="domain" description="Pseudouridine synthase RsuA/RluA-like" evidence="4">
    <location>
        <begin position="93"/>
        <end position="243"/>
    </location>
</feature>
<dbReference type="EMBL" id="CAKKNS010000004">
    <property type="protein sequence ID" value="CAH0416791.1"/>
    <property type="molecule type" value="Genomic_DNA"/>
</dbReference>
<dbReference type="InterPro" id="IPR050188">
    <property type="entry name" value="RluA_PseudoU_synthase"/>
</dbReference>
<protein>
    <recommendedName>
        <fullName evidence="3">Pseudouridine synthase</fullName>
        <ecNumber evidence="3">5.4.99.-</ecNumber>
    </recommendedName>
</protein>
<comment type="catalytic activity">
    <reaction evidence="1 3">
        <text>a uridine in RNA = a pseudouridine in RNA</text>
        <dbReference type="Rhea" id="RHEA:48348"/>
        <dbReference type="Rhea" id="RHEA-COMP:12068"/>
        <dbReference type="Rhea" id="RHEA-COMP:12069"/>
        <dbReference type="ChEBI" id="CHEBI:65314"/>
        <dbReference type="ChEBI" id="CHEBI:65315"/>
    </reaction>
</comment>
<dbReference type="PANTHER" id="PTHR21600:SF87">
    <property type="entry name" value="RNA PSEUDOURIDYLATE SYNTHASE DOMAIN-CONTAINING PROTEIN 1"/>
    <property type="match status" value="1"/>
</dbReference>
<dbReference type="Pfam" id="PF00849">
    <property type="entry name" value="PseudoU_synth_2"/>
    <property type="match status" value="1"/>
</dbReference>
<dbReference type="SUPFAM" id="SSF55120">
    <property type="entry name" value="Pseudouridine synthase"/>
    <property type="match status" value="1"/>
</dbReference>
<comment type="caution">
    <text evidence="5">The sequence shown here is derived from an EMBL/GenBank/DDBJ whole genome shotgun (WGS) entry which is preliminary data.</text>
</comment>
<organism evidence="5 6">
    <name type="scientific">Periweissella fabaria</name>
    <dbReference type="NCBI Taxonomy" id="546157"/>
    <lineage>
        <taxon>Bacteria</taxon>
        <taxon>Bacillati</taxon>
        <taxon>Bacillota</taxon>
        <taxon>Bacilli</taxon>
        <taxon>Lactobacillales</taxon>
        <taxon>Lactobacillaceae</taxon>
        <taxon>Periweissella</taxon>
    </lineage>
</organism>
<dbReference type="InterPro" id="IPR006225">
    <property type="entry name" value="PsdUridine_synth_RluC/D"/>
</dbReference>
<evidence type="ECO:0000256" key="2">
    <source>
        <dbReference type="ARBA" id="ARBA00010876"/>
    </source>
</evidence>
<reference evidence="5 6" key="1">
    <citation type="submission" date="2021-11" db="EMBL/GenBank/DDBJ databases">
        <authorList>
            <person name="Depoorter E."/>
        </authorList>
    </citation>
    <scope>NUCLEOTIDE SEQUENCE [LARGE SCALE GENOMIC DNA]</scope>
    <source>
        <strain evidence="5 6">LMG 24289</strain>
    </source>
</reference>
<proteinExistence type="inferred from homology"/>
<dbReference type="Gene3D" id="3.30.2350.10">
    <property type="entry name" value="Pseudouridine synthase"/>
    <property type="match status" value="1"/>
</dbReference>
<dbReference type="CDD" id="cd02869">
    <property type="entry name" value="PseudoU_synth_RluA_like"/>
    <property type="match status" value="1"/>
</dbReference>
<evidence type="ECO:0000313" key="6">
    <source>
        <dbReference type="Proteomes" id="UP000789707"/>
    </source>
</evidence>
<dbReference type="GO" id="GO:0160140">
    <property type="term" value="F:23S rRNA pseudouridine(1911/1915/1917) synthase activity"/>
    <property type="evidence" value="ECO:0007669"/>
    <property type="project" value="UniProtKB-EC"/>
</dbReference>
<dbReference type="PROSITE" id="PS01129">
    <property type="entry name" value="PSI_RLU"/>
    <property type="match status" value="1"/>
</dbReference>
<comment type="similarity">
    <text evidence="2 3">Belongs to the pseudouridine synthase RluA family.</text>
</comment>
<dbReference type="InterPro" id="IPR006224">
    <property type="entry name" value="PsdUridine_synth_RluA-like_CS"/>
</dbReference>
<dbReference type="InterPro" id="IPR020103">
    <property type="entry name" value="PsdUridine_synth_cat_dom_sf"/>
</dbReference>
<dbReference type="EC" id="5.4.99.-" evidence="3"/>
<dbReference type="NCBIfam" id="TIGR00005">
    <property type="entry name" value="rluA_subfam"/>
    <property type="match status" value="1"/>
</dbReference>
<accession>A0ABM8Z7I9</accession>
<sequence>MMTWPYQVTITTAEAGMALKDQLVRWHVPRRIRGNLRMRQAVLINGHYQHTGTILQAGDVVTFNFIDDDFVTPTSNYAIDNSVKVPVIFENKDLLVVNKPAGYKTHPNYQGEMNTVMNFVAAYLASHNQQPYIIHRLDQATSGALIIAKNPIVVPILNQLIANKIIKRTYLAWVSGAITTTTGTIDVPIGHDLTDPRKRQVNGDQALPAITHWTKVHSVFQNTLVRLQLETGRTHQLRVHLASIGHPIIGDPLYNSLTKADEPMLLHSAQVELHIPFSSQIVNLSAALPAHFPVNLKR</sequence>
<evidence type="ECO:0000256" key="1">
    <source>
        <dbReference type="ARBA" id="ARBA00000073"/>
    </source>
</evidence>
<comment type="function">
    <text evidence="3">Responsible for synthesis of pseudouridine from uracil.</text>
</comment>
<keyword evidence="3 5" id="KW-0413">Isomerase</keyword>
<dbReference type="Proteomes" id="UP000789707">
    <property type="component" value="Unassembled WGS sequence"/>
</dbReference>
<dbReference type="RefSeq" id="WP_230096831.1">
    <property type="nucleotide sequence ID" value="NZ_CAKKNS010000004.1"/>
</dbReference>
<evidence type="ECO:0000313" key="5">
    <source>
        <dbReference type="EMBL" id="CAH0416791.1"/>
    </source>
</evidence>